<dbReference type="PANTHER" id="PTHR43095:SF5">
    <property type="entry name" value="XYLULOSE KINASE"/>
    <property type="match status" value="1"/>
</dbReference>
<comment type="caution">
    <text evidence="7">The sequence shown here is derived from an EMBL/GenBank/DDBJ whole genome shotgun (WGS) entry which is preliminary data.</text>
</comment>
<evidence type="ECO:0000256" key="2">
    <source>
        <dbReference type="ARBA" id="ARBA00022679"/>
    </source>
</evidence>
<keyword evidence="2 4" id="KW-0808">Transferase</keyword>
<gene>
    <name evidence="7" type="ORF">ACFFHM_16930</name>
</gene>
<proteinExistence type="inferred from homology"/>
<feature type="domain" description="Carbohydrate kinase FGGY N-terminal" evidence="5">
    <location>
        <begin position="6"/>
        <end position="243"/>
    </location>
</feature>
<dbReference type="Proteomes" id="UP001589838">
    <property type="component" value="Unassembled WGS sequence"/>
</dbReference>
<dbReference type="EMBL" id="JBHLUX010000039">
    <property type="protein sequence ID" value="MFC0472139.1"/>
    <property type="molecule type" value="Genomic_DNA"/>
</dbReference>
<dbReference type="PROSITE" id="PS00445">
    <property type="entry name" value="FGGY_KINASES_2"/>
    <property type="match status" value="1"/>
</dbReference>
<dbReference type="Gene3D" id="3.30.420.40">
    <property type="match status" value="2"/>
</dbReference>
<dbReference type="InterPro" id="IPR050406">
    <property type="entry name" value="FGGY_Carb_Kinase"/>
</dbReference>
<reference evidence="7 8" key="1">
    <citation type="submission" date="2024-09" db="EMBL/GenBank/DDBJ databases">
        <authorList>
            <person name="Sun Q."/>
            <person name="Mori K."/>
        </authorList>
    </citation>
    <scope>NUCLEOTIDE SEQUENCE [LARGE SCALE GENOMIC DNA]</scope>
    <source>
        <strain evidence="7 8">NCAIM B.02610</strain>
    </source>
</reference>
<protein>
    <submittedName>
        <fullName evidence="7">L-fuculokinase</fullName>
    </submittedName>
</protein>
<dbReference type="Pfam" id="PF00370">
    <property type="entry name" value="FGGY_N"/>
    <property type="match status" value="1"/>
</dbReference>
<dbReference type="CDD" id="cd07773">
    <property type="entry name" value="ASKHA_NBD_FGGY_FK"/>
    <property type="match status" value="1"/>
</dbReference>
<dbReference type="SUPFAM" id="SSF53067">
    <property type="entry name" value="Actin-like ATPase domain"/>
    <property type="match status" value="2"/>
</dbReference>
<feature type="domain" description="Carbohydrate kinase FGGY C-terminal" evidence="6">
    <location>
        <begin position="290"/>
        <end position="442"/>
    </location>
</feature>
<accession>A0ABV6KFW9</accession>
<name>A0ABV6KFW9_9BACI</name>
<evidence type="ECO:0000313" key="8">
    <source>
        <dbReference type="Proteomes" id="UP001589838"/>
    </source>
</evidence>
<dbReference type="PANTHER" id="PTHR43095">
    <property type="entry name" value="SUGAR KINASE"/>
    <property type="match status" value="1"/>
</dbReference>
<evidence type="ECO:0000256" key="1">
    <source>
        <dbReference type="ARBA" id="ARBA00009156"/>
    </source>
</evidence>
<dbReference type="InterPro" id="IPR043129">
    <property type="entry name" value="ATPase_NBD"/>
</dbReference>
<dbReference type="InterPro" id="IPR018485">
    <property type="entry name" value="FGGY_C"/>
</dbReference>
<dbReference type="RefSeq" id="WP_335960682.1">
    <property type="nucleotide sequence ID" value="NZ_JAXBLX010000011.1"/>
</dbReference>
<dbReference type="InterPro" id="IPR018483">
    <property type="entry name" value="Carb_kinase_FGGY_CS"/>
</dbReference>
<keyword evidence="3 4" id="KW-0418">Kinase</keyword>
<evidence type="ECO:0000259" key="6">
    <source>
        <dbReference type="Pfam" id="PF02782"/>
    </source>
</evidence>
<evidence type="ECO:0000313" key="7">
    <source>
        <dbReference type="EMBL" id="MFC0472139.1"/>
    </source>
</evidence>
<evidence type="ECO:0000259" key="5">
    <source>
        <dbReference type="Pfam" id="PF00370"/>
    </source>
</evidence>
<organism evidence="7 8">
    <name type="scientific">Halalkalibacter kiskunsagensis</name>
    <dbReference type="NCBI Taxonomy" id="1548599"/>
    <lineage>
        <taxon>Bacteria</taxon>
        <taxon>Bacillati</taxon>
        <taxon>Bacillota</taxon>
        <taxon>Bacilli</taxon>
        <taxon>Bacillales</taxon>
        <taxon>Bacillaceae</taxon>
        <taxon>Halalkalibacter</taxon>
    </lineage>
</organism>
<dbReference type="InterPro" id="IPR018484">
    <property type="entry name" value="FGGY_N"/>
</dbReference>
<keyword evidence="8" id="KW-1185">Reference proteome</keyword>
<dbReference type="Pfam" id="PF02782">
    <property type="entry name" value="FGGY_C"/>
    <property type="match status" value="1"/>
</dbReference>
<dbReference type="PIRSF" id="PIRSF000538">
    <property type="entry name" value="GlpK"/>
    <property type="match status" value="1"/>
</dbReference>
<comment type="similarity">
    <text evidence="1 4">Belongs to the FGGY kinase family.</text>
</comment>
<evidence type="ECO:0000256" key="4">
    <source>
        <dbReference type="RuleBase" id="RU003733"/>
    </source>
</evidence>
<evidence type="ECO:0000256" key="3">
    <source>
        <dbReference type="ARBA" id="ARBA00022777"/>
    </source>
</evidence>
<sequence length="499" mass="55250">MKMRLLGIDIGTTHIKAGLFECDGTLVQIAIRSNQSHLTEEGLSYYNPDEMWRVVTQLIKEVTSDQHEKIVSIGITSMAESGLLLNPKTNECHSHIIPWFDRRTEEVSNVLQQEIDPVEQFQKTGLHNSYKSGLAKLLWLKQQDPQITTNAKWLSTSDFIAYKLTGKVSTDYSLAARTFAFRIDQKKWDIPLIRHFGLGESLFPEVNPSGTGVGEVSQGFEEIGLEKGISVAVSGHDHVCAALAVGVTQPGVVLDSMGTAETLVGSLHERGLTKKEYESGFTFGCHVVPNRLFWMGGIQSSGGSVEWLRSQLSSQHLSYEEMKNLLDQVPSSPTGMLYYPYLTGSGSPQPDPNAKGAFIGLKSTHKKGDLLKALLEGTAFELEYMRRAAEKMQDCQIQTLIAVGGGTKNQQWLQIKADVTNCHLLIPPVSEATLLGAAMAAGLGSGVYKDEAELLQLISQRQENNVYPNTENQQKYQTLFEEGYLFLQEPLRSFYKKGL</sequence>
<dbReference type="InterPro" id="IPR000577">
    <property type="entry name" value="Carb_kinase_FGGY"/>
</dbReference>